<reference evidence="3" key="1">
    <citation type="submission" date="2023-08" db="EMBL/GenBank/DDBJ databases">
        <title>Chromosome-level Genome Assembly of mud carp (Cirrhinus molitorella).</title>
        <authorList>
            <person name="Liu H."/>
        </authorList>
    </citation>
    <scope>NUCLEOTIDE SEQUENCE</scope>
    <source>
        <strain evidence="3">Prfri</strain>
        <tissue evidence="3">Muscle</tissue>
    </source>
</reference>
<dbReference type="AlphaFoldDB" id="A0AA88PCY6"/>
<evidence type="ECO:0000313" key="4">
    <source>
        <dbReference type="Proteomes" id="UP001187343"/>
    </source>
</evidence>
<evidence type="ECO:0000256" key="1">
    <source>
        <dbReference type="SAM" id="Phobius"/>
    </source>
</evidence>
<proteinExistence type="predicted"/>
<feature type="chain" id="PRO_5041669008" evidence="2">
    <location>
        <begin position="22"/>
        <end position="189"/>
    </location>
</feature>
<sequence>MNAVNAVLLFILVWTLTAVCQDDDDGCGVRCNDVKGTVGNKVNLNCRVSSKCTECCIKKYKFLYPNGSEICTVPLVNSCNNSNSFTWPFIPTTVMNDNLSFFVQASCGQETKKFTIVVTEPSLLTSEGSENKGSHDSVISSVVGCSVIVILIIILMIIICKKRPFEFQKRMFICIKHNDDNSNCPDNVI</sequence>
<evidence type="ECO:0000256" key="2">
    <source>
        <dbReference type="SAM" id="SignalP"/>
    </source>
</evidence>
<comment type="caution">
    <text evidence="3">The sequence shown here is derived from an EMBL/GenBank/DDBJ whole genome shotgun (WGS) entry which is preliminary data.</text>
</comment>
<keyword evidence="4" id="KW-1185">Reference proteome</keyword>
<name>A0AA88PCY6_9TELE</name>
<evidence type="ECO:0000313" key="3">
    <source>
        <dbReference type="EMBL" id="KAK2876076.1"/>
    </source>
</evidence>
<organism evidence="3 4">
    <name type="scientific">Cirrhinus molitorella</name>
    <name type="common">mud carp</name>
    <dbReference type="NCBI Taxonomy" id="172907"/>
    <lineage>
        <taxon>Eukaryota</taxon>
        <taxon>Metazoa</taxon>
        <taxon>Chordata</taxon>
        <taxon>Craniata</taxon>
        <taxon>Vertebrata</taxon>
        <taxon>Euteleostomi</taxon>
        <taxon>Actinopterygii</taxon>
        <taxon>Neopterygii</taxon>
        <taxon>Teleostei</taxon>
        <taxon>Ostariophysi</taxon>
        <taxon>Cypriniformes</taxon>
        <taxon>Cyprinidae</taxon>
        <taxon>Labeoninae</taxon>
        <taxon>Labeonini</taxon>
        <taxon>Cirrhinus</taxon>
    </lineage>
</organism>
<keyword evidence="1" id="KW-0472">Membrane</keyword>
<keyword evidence="2" id="KW-0732">Signal</keyword>
<dbReference type="Proteomes" id="UP001187343">
    <property type="component" value="Unassembled WGS sequence"/>
</dbReference>
<protein>
    <submittedName>
        <fullName evidence="3">Uncharacterized protein</fullName>
    </submittedName>
</protein>
<keyword evidence="1" id="KW-0812">Transmembrane</keyword>
<dbReference type="EMBL" id="JAUYZG010000020">
    <property type="protein sequence ID" value="KAK2876076.1"/>
    <property type="molecule type" value="Genomic_DNA"/>
</dbReference>
<keyword evidence="1" id="KW-1133">Transmembrane helix</keyword>
<feature type="signal peptide" evidence="2">
    <location>
        <begin position="1"/>
        <end position="21"/>
    </location>
</feature>
<feature type="transmembrane region" description="Helical" evidence="1">
    <location>
        <begin position="138"/>
        <end position="160"/>
    </location>
</feature>
<accession>A0AA88PCY6</accession>
<gene>
    <name evidence="3" type="ORF">Q8A67_020172</name>
</gene>